<proteinExistence type="predicted"/>
<dbReference type="InterPro" id="IPR001466">
    <property type="entry name" value="Beta-lactam-related"/>
</dbReference>
<dbReference type="SUPFAM" id="SSF56601">
    <property type="entry name" value="beta-lactamase/transpeptidase-like"/>
    <property type="match status" value="1"/>
</dbReference>
<keyword evidence="1" id="KW-0732">Signal</keyword>
<dbReference type="RefSeq" id="WP_243745956.1">
    <property type="nucleotide sequence ID" value="NZ_SNZH01000002.1"/>
</dbReference>
<reference evidence="3 4" key="1">
    <citation type="submission" date="2019-03" db="EMBL/GenBank/DDBJ databases">
        <title>Genomic Encyclopedia of Type Strains, Phase IV (KMG-IV): sequencing the most valuable type-strain genomes for metagenomic binning, comparative biology and taxonomic classification.</title>
        <authorList>
            <person name="Goeker M."/>
        </authorList>
    </citation>
    <scope>NUCLEOTIDE SEQUENCE [LARGE SCALE GENOMIC DNA]</scope>
    <source>
        <strain evidence="3 4">DSM 21667</strain>
    </source>
</reference>
<evidence type="ECO:0000313" key="4">
    <source>
        <dbReference type="Proteomes" id="UP000295293"/>
    </source>
</evidence>
<organism evidence="3 4">
    <name type="scientific">Tahibacter aquaticus</name>
    <dbReference type="NCBI Taxonomy" id="520092"/>
    <lineage>
        <taxon>Bacteria</taxon>
        <taxon>Pseudomonadati</taxon>
        <taxon>Pseudomonadota</taxon>
        <taxon>Gammaproteobacteria</taxon>
        <taxon>Lysobacterales</taxon>
        <taxon>Rhodanobacteraceae</taxon>
        <taxon>Tahibacter</taxon>
    </lineage>
</organism>
<dbReference type="Pfam" id="PF00144">
    <property type="entry name" value="Beta-lactamase"/>
    <property type="match status" value="1"/>
</dbReference>
<evidence type="ECO:0000313" key="3">
    <source>
        <dbReference type="EMBL" id="TDR47718.1"/>
    </source>
</evidence>
<dbReference type="Proteomes" id="UP000295293">
    <property type="component" value="Unassembled WGS sequence"/>
</dbReference>
<evidence type="ECO:0000256" key="1">
    <source>
        <dbReference type="SAM" id="SignalP"/>
    </source>
</evidence>
<dbReference type="Gene3D" id="3.40.710.10">
    <property type="entry name" value="DD-peptidase/beta-lactamase superfamily"/>
    <property type="match status" value="1"/>
</dbReference>
<dbReference type="EMBL" id="SNZH01000002">
    <property type="protein sequence ID" value="TDR47718.1"/>
    <property type="molecule type" value="Genomic_DNA"/>
</dbReference>
<sequence>MPNAEHGRPVPAAAQRALRSGTLLTSFALLGAMAASAPALADRKTPTAPAFARVIESEVPEIMRTANIKGAAVGLVVDGELVYAKGFGFADHAGKIPVTPDTVFVAASLSKPIAAWVTLRLAKQGAITLDQHAADLVSPWPLAASTFDHRAITVRHLLSHTAGTSLGGYQGWLDYKELPTLEESLAGKTNGRGAVELFAPAGSKFQYSGGGYTLLQLAIERTTRRQYSDLARELLFQPLGMKHSSIAMTPQIIASAAEGHGDDGSPVPMRYYVEQAPSTLTTTVNDFALWMRASMAAANGERKSLLSREDVVDMYTPAALTTAGAAGDAVYGLGHFIEKQSDGSIAVGHDGRNQAGFRAKFLLRPQSRDGIVFFSNSRSGLALDRVVCLWAADASKADAEASCKK</sequence>
<protein>
    <submittedName>
        <fullName evidence="3">CubicO group peptidase (Beta-lactamase class C family)</fullName>
    </submittedName>
</protein>
<dbReference type="InterPro" id="IPR050491">
    <property type="entry name" value="AmpC-like"/>
</dbReference>
<dbReference type="AlphaFoldDB" id="A0A4R6Z7D0"/>
<dbReference type="InterPro" id="IPR012338">
    <property type="entry name" value="Beta-lactam/transpept-like"/>
</dbReference>
<feature type="signal peptide" evidence="1">
    <location>
        <begin position="1"/>
        <end position="41"/>
    </location>
</feature>
<dbReference type="PANTHER" id="PTHR46825:SF12">
    <property type="entry name" value="PENICILLIN-BINDING PROTEIN 4"/>
    <property type="match status" value="1"/>
</dbReference>
<comment type="caution">
    <text evidence="3">The sequence shown here is derived from an EMBL/GenBank/DDBJ whole genome shotgun (WGS) entry which is preliminary data.</text>
</comment>
<evidence type="ECO:0000259" key="2">
    <source>
        <dbReference type="Pfam" id="PF00144"/>
    </source>
</evidence>
<accession>A0A4R6Z7D0</accession>
<keyword evidence="4" id="KW-1185">Reference proteome</keyword>
<name>A0A4R6Z7D0_9GAMM</name>
<dbReference type="PANTHER" id="PTHR46825">
    <property type="entry name" value="D-ALANYL-D-ALANINE-CARBOXYPEPTIDASE/ENDOPEPTIDASE AMPH"/>
    <property type="match status" value="1"/>
</dbReference>
<feature type="domain" description="Beta-lactamase-related" evidence="2">
    <location>
        <begin position="59"/>
        <end position="380"/>
    </location>
</feature>
<gene>
    <name evidence="3" type="ORF">DFR29_102378</name>
</gene>
<feature type="chain" id="PRO_5020716462" evidence="1">
    <location>
        <begin position="42"/>
        <end position="405"/>
    </location>
</feature>